<dbReference type="Proteomes" id="UP000179157">
    <property type="component" value="Unassembled WGS sequence"/>
</dbReference>
<sequence>MLAFYLPFHFYRQNWGIYLRASGVIYLACVIKGTEKRHGWYSLKRLASNHPPYANLKPGDERFLHLAELFLWEHEAFHFASEIAASRSEFIAKAPVYKTYFSDRCATAHEEALANAQAVTHGMKKQPSAIQKRLYAWMRGQGPGYRNFDQWVSVQTCFEGLSRAVEFMITCIPPSRSSPIIGEFLFRGSRGYSAPTWLLDDATQGAVGILRPLPKAFGLRVLTHSNDHPPPHIHIERPPGRPAARYLWPQLAPYKGDRHLSKTVFKDLQRYIEIYGREIDSQIQRIYSSE</sequence>
<evidence type="ECO:0000313" key="2">
    <source>
        <dbReference type="Proteomes" id="UP000179157"/>
    </source>
</evidence>
<dbReference type="AlphaFoldDB" id="A0A1F5UXE7"/>
<protein>
    <recommendedName>
        <fullName evidence="3">DUF4160 domain-containing protein</fullName>
    </recommendedName>
</protein>
<comment type="caution">
    <text evidence="1">The sequence shown here is derived from an EMBL/GenBank/DDBJ whole genome shotgun (WGS) entry which is preliminary data.</text>
</comment>
<accession>A0A1F5UXE7</accession>
<evidence type="ECO:0008006" key="3">
    <source>
        <dbReference type="Google" id="ProtNLM"/>
    </source>
</evidence>
<evidence type="ECO:0000313" key="1">
    <source>
        <dbReference type="EMBL" id="OGF55837.1"/>
    </source>
</evidence>
<gene>
    <name evidence="1" type="ORF">A2Z21_00540</name>
</gene>
<proteinExistence type="predicted"/>
<reference evidence="1 2" key="1">
    <citation type="journal article" date="2016" name="Nat. Commun.">
        <title>Thousands of microbial genomes shed light on interconnected biogeochemical processes in an aquifer system.</title>
        <authorList>
            <person name="Anantharaman K."/>
            <person name="Brown C.T."/>
            <person name="Hug L.A."/>
            <person name="Sharon I."/>
            <person name="Castelle C.J."/>
            <person name="Probst A.J."/>
            <person name="Thomas B.C."/>
            <person name="Singh A."/>
            <person name="Wilkins M.J."/>
            <person name="Karaoz U."/>
            <person name="Brodie E.L."/>
            <person name="Williams K.H."/>
            <person name="Hubbard S.S."/>
            <person name="Banfield J.F."/>
        </authorList>
    </citation>
    <scope>NUCLEOTIDE SEQUENCE [LARGE SCALE GENOMIC DNA]</scope>
    <source>
        <strain evidence="2">RBG_16_55_9</strain>
    </source>
</reference>
<dbReference type="EMBL" id="MFGX01000047">
    <property type="protein sequence ID" value="OGF55837.1"/>
    <property type="molecule type" value="Genomic_DNA"/>
</dbReference>
<organism evidence="1 2">
    <name type="scientific">Fraserbacteria sp. (strain RBG_16_55_9)</name>
    <dbReference type="NCBI Taxonomy" id="1817864"/>
    <lineage>
        <taxon>Bacteria</taxon>
        <taxon>Candidatus Fraseribacteriota</taxon>
    </lineage>
</organism>
<name>A0A1F5UXE7_FRAXR</name>